<evidence type="ECO:0000313" key="2">
    <source>
        <dbReference type="Proteomes" id="UP000192288"/>
    </source>
</evidence>
<dbReference type="AlphaFoldDB" id="A0A1X0VCV7"/>
<protein>
    <submittedName>
        <fullName evidence="1">Uncharacterized protein</fullName>
    </submittedName>
</protein>
<dbReference type="EMBL" id="MPLS01000023">
    <property type="protein sequence ID" value="ORI97520.1"/>
    <property type="molecule type" value="Genomic_DNA"/>
</dbReference>
<proteinExistence type="predicted"/>
<evidence type="ECO:0000313" key="1">
    <source>
        <dbReference type="EMBL" id="ORI97520.1"/>
    </source>
</evidence>
<comment type="caution">
    <text evidence="1">The sequence shown here is derived from an EMBL/GenBank/DDBJ whole genome shotgun (WGS) entry which is preliminary data.</text>
</comment>
<organism evidence="1 2">
    <name type="scientific">Leuconostoc pseudomesenteroides</name>
    <dbReference type="NCBI Taxonomy" id="33968"/>
    <lineage>
        <taxon>Bacteria</taxon>
        <taxon>Bacillati</taxon>
        <taxon>Bacillota</taxon>
        <taxon>Bacilli</taxon>
        <taxon>Lactobacillales</taxon>
        <taxon>Lactobacillaceae</taxon>
        <taxon>Leuconostoc</taxon>
    </lineage>
</organism>
<dbReference type="eggNOG" id="ENOG50308N8">
    <property type="taxonomic scope" value="Bacteria"/>
</dbReference>
<gene>
    <name evidence="1" type="ORF">BMR96_06895</name>
</gene>
<dbReference type="Proteomes" id="UP000192288">
    <property type="component" value="Unassembled WGS sequence"/>
</dbReference>
<dbReference type="GeneID" id="97231517"/>
<accession>A0A1X0VCV7</accession>
<dbReference type="RefSeq" id="WP_004911900.1">
    <property type="nucleotide sequence ID" value="NZ_MPLS01000023.1"/>
</dbReference>
<name>A0A1X0VCV7_LEUPS</name>
<reference evidence="1 2" key="1">
    <citation type="journal article" date="2017" name="Front. Microbiol.">
        <title>Genomic Characterization of Dairy Associated Leuconostoc Species and Diversity of Leuconostocs in Undefined Mixed Mesophilic Starter Cultures.</title>
        <authorList>
            <person name="Frantzen C.A."/>
            <person name="Kot W."/>
            <person name="Pedersen T.B."/>
            <person name="Ardo Y.M."/>
            <person name="Broadbent J.R."/>
            <person name="Neve H."/>
            <person name="Hansen L.H."/>
            <person name="Dal Bello F."/>
            <person name="Ostlie H.M."/>
            <person name="Kleppen H.P."/>
            <person name="Vogensen F.K."/>
            <person name="Holo H."/>
        </authorList>
    </citation>
    <scope>NUCLEOTIDE SEQUENCE [LARGE SCALE GENOMIC DNA]</scope>
    <source>
        <strain evidence="1 2">LMGCF08</strain>
    </source>
</reference>
<sequence>MALTQSHVKQWVIDQHLDTWGPVNVTWHDDLKRTVIIVADGTKNQVRQEIKKIVAGNIEKGIISKEDANDFLDSLHVNDYAVED</sequence>